<dbReference type="Gene3D" id="3.30.70.270">
    <property type="match status" value="1"/>
</dbReference>
<keyword evidence="3" id="KW-1133">Transmembrane helix</keyword>
<gene>
    <name evidence="5" type="ORF">DSM104440_00540</name>
</gene>
<organism evidence="5 6">
    <name type="scientific">Usitatibacter palustris</name>
    <dbReference type="NCBI Taxonomy" id="2732487"/>
    <lineage>
        <taxon>Bacteria</taxon>
        <taxon>Pseudomonadati</taxon>
        <taxon>Pseudomonadota</taxon>
        <taxon>Betaproteobacteria</taxon>
        <taxon>Nitrosomonadales</taxon>
        <taxon>Usitatibacteraceae</taxon>
        <taxon>Usitatibacter</taxon>
    </lineage>
</organism>
<dbReference type="EC" id="2.7.7.65" evidence="1"/>
<dbReference type="SMART" id="SM00267">
    <property type="entry name" value="GGDEF"/>
    <property type="match status" value="1"/>
</dbReference>
<feature type="transmembrane region" description="Helical" evidence="3">
    <location>
        <begin position="147"/>
        <end position="170"/>
    </location>
</feature>
<evidence type="ECO:0000313" key="6">
    <source>
        <dbReference type="Proteomes" id="UP000503096"/>
    </source>
</evidence>
<dbReference type="GO" id="GO:0005886">
    <property type="term" value="C:plasma membrane"/>
    <property type="evidence" value="ECO:0007669"/>
    <property type="project" value="TreeGrafter"/>
</dbReference>
<dbReference type="FunCoup" id="A0A6M4H2S3">
    <property type="interactions" value="126"/>
</dbReference>
<keyword evidence="3" id="KW-0472">Membrane</keyword>
<keyword evidence="3" id="KW-0812">Transmembrane</keyword>
<name>A0A6M4H2S3_9PROT</name>
<evidence type="ECO:0000256" key="2">
    <source>
        <dbReference type="ARBA" id="ARBA00034247"/>
    </source>
</evidence>
<feature type="transmembrane region" description="Helical" evidence="3">
    <location>
        <begin position="63"/>
        <end position="84"/>
    </location>
</feature>
<dbReference type="EMBL" id="CP053073">
    <property type="protein sequence ID" value="QJR13750.1"/>
    <property type="molecule type" value="Genomic_DNA"/>
</dbReference>
<evidence type="ECO:0000313" key="5">
    <source>
        <dbReference type="EMBL" id="QJR13750.1"/>
    </source>
</evidence>
<proteinExistence type="predicted"/>
<dbReference type="Pfam" id="PF00990">
    <property type="entry name" value="GGDEF"/>
    <property type="match status" value="1"/>
</dbReference>
<dbReference type="InterPro" id="IPR050469">
    <property type="entry name" value="Diguanylate_Cyclase"/>
</dbReference>
<feature type="transmembrane region" description="Helical" evidence="3">
    <location>
        <begin position="182"/>
        <end position="204"/>
    </location>
</feature>
<accession>A0A6M4H2S3</accession>
<dbReference type="InterPro" id="IPR043128">
    <property type="entry name" value="Rev_trsase/Diguanyl_cyclase"/>
</dbReference>
<dbReference type="Proteomes" id="UP000503096">
    <property type="component" value="Chromosome"/>
</dbReference>
<dbReference type="GO" id="GO:0052621">
    <property type="term" value="F:diguanylate cyclase activity"/>
    <property type="evidence" value="ECO:0007669"/>
    <property type="project" value="UniProtKB-EC"/>
</dbReference>
<comment type="catalytic activity">
    <reaction evidence="2">
        <text>2 GTP = 3',3'-c-di-GMP + 2 diphosphate</text>
        <dbReference type="Rhea" id="RHEA:24898"/>
        <dbReference type="ChEBI" id="CHEBI:33019"/>
        <dbReference type="ChEBI" id="CHEBI:37565"/>
        <dbReference type="ChEBI" id="CHEBI:58805"/>
        <dbReference type="EC" id="2.7.7.65"/>
    </reaction>
</comment>
<dbReference type="SUPFAM" id="SSF55073">
    <property type="entry name" value="Nucleotide cyclase"/>
    <property type="match status" value="1"/>
</dbReference>
<keyword evidence="6" id="KW-1185">Reference proteome</keyword>
<protein>
    <recommendedName>
        <fullName evidence="1">diguanylate cyclase</fullName>
        <ecNumber evidence="1">2.7.7.65</ecNumber>
    </recommendedName>
</protein>
<evidence type="ECO:0000256" key="3">
    <source>
        <dbReference type="SAM" id="Phobius"/>
    </source>
</evidence>
<evidence type="ECO:0000256" key="1">
    <source>
        <dbReference type="ARBA" id="ARBA00012528"/>
    </source>
</evidence>
<dbReference type="GO" id="GO:0043709">
    <property type="term" value="P:cell adhesion involved in single-species biofilm formation"/>
    <property type="evidence" value="ECO:0007669"/>
    <property type="project" value="TreeGrafter"/>
</dbReference>
<dbReference type="FunFam" id="3.30.70.270:FF:000001">
    <property type="entry name" value="Diguanylate cyclase domain protein"/>
    <property type="match status" value="1"/>
</dbReference>
<dbReference type="NCBIfam" id="TIGR00254">
    <property type="entry name" value="GGDEF"/>
    <property type="match status" value="1"/>
</dbReference>
<dbReference type="KEGG" id="upl:DSM104440_00540"/>
<feature type="transmembrane region" description="Helical" evidence="3">
    <location>
        <begin position="116"/>
        <end position="135"/>
    </location>
</feature>
<feature type="transmembrane region" description="Helical" evidence="3">
    <location>
        <begin position="6"/>
        <end position="25"/>
    </location>
</feature>
<dbReference type="CDD" id="cd01949">
    <property type="entry name" value="GGDEF"/>
    <property type="match status" value="1"/>
</dbReference>
<dbReference type="GO" id="GO:1902201">
    <property type="term" value="P:negative regulation of bacterial-type flagellum-dependent cell motility"/>
    <property type="evidence" value="ECO:0007669"/>
    <property type="project" value="TreeGrafter"/>
</dbReference>
<dbReference type="PANTHER" id="PTHR45138">
    <property type="entry name" value="REGULATORY COMPONENTS OF SENSORY TRANSDUCTION SYSTEM"/>
    <property type="match status" value="1"/>
</dbReference>
<reference evidence="5 6" key="1">
    <citation type="submission" date="2020-04" db="EMBL/GenBank/DDBJ databases">
        <title>Usitatibacter rugosus gen. nov., sp. nov. and Usitatibacter palustris sp. nov., novel members of Usitatibacteraceae fam. nov. within the order Nitrosomonadales isolated from soil.</title>
        <authorList>
            <person name="Huber K.J."/>
            <person name="Neumann-Schaal M."/>
            <person name="Geppert A."/>
            <person name="Luckner M."/>
            <person name="Wanner G."/>
            <person name="Overmann J."/>
        </authorList>
    </citation>
    <scope>NUCLEOTIDE SEQUENCE [LARGE SCALE GENOMIC DNA]</scope>
    <source>
        <strain evidence="5 6">Swamp67</strain>
    </source>
</reference>
<dbReference type="PROSITE" id="PS50887">
    <property type="entry name" value="GGDEF"/>
    <property type="match status" value="1"/>
</dbReference>
<feature type="transmembrane region" description="Helical" evidence="3">
    <location>
        <begin position="37"/>
        <end position="57"/>
    </location>
</feature>
<feature type="transmembrane region" description="Helical" evidence="3">
    <location>
        <begin position="91"/>
        <end position="110"/>
    </location>
</feature>
<dbReference type="InterPro" id="IPR029787">
    <property type="entry name" value="Nucleotide_cyclase"/>
</dbReference>
<feature type="domain" description="GGDEF" evidence="4">
    <location>
        <begin position="248"/>
        <end position="382"/>
    </location>
</feature>
<dbReference type="AlphaFoldDB" id="A0A6M4H2S3"/>
<dbReference type="PANTHER" id="PTHR45138:SF9">
    <property type="entry name" value="DIGUANYLATE CYCLASE DGCM-RELATED"/>
    <property type="match status" value="1"/>
</dbReference>
<dbReference type="InParanoid" id="A0A6M4H2S3"/>
<evidence type="ECO:0000259" key="4">
    <source>
        <dbReference type="PROSITE" id="PS50887"/>
    </source>
</evidence>
<dbReference type="InterPro" id="IPR000160">
    <property type="entry name" value="GGDEF_dom"/>
</dbReference>
<sequence>MIDLRTLLLAMVLTDLILAVSLWIGAGRGMRDGLGTWIASLLVRASGVTIFALDGLAADPNAIVLAVGLVAFSMTLQAAALLAFGGRRLPTWVHSATFAAVAMPFLLLSGDFGARVLFAGVAFGTMLAMLAGITLQLQAPISRGTRGLAIGSFAVASILFFLRAVGAVWSVDPLMGFIEPNLFQTLTFAGGFAALLASSSGVGLMHKERADAAAARLATLDPLTGAYNRRSFHETAERELARARRAAQPLSIIILDIDHFKAVNDKHGHKVGDEIIKTLADIVRAQLRKEDMLVRFGGEEFCVMLPQVPGPGAVVVAGRIRKAVASDPVIIDGREIPLTVSLGVAARLDEGPESIDELIARADQALAMAKERGRNRVVALSLGRSIAA</sequence>